<evidence type="ECO:0000313" key="4">
    <source>
        <dbReference type="Proteomes" id="UP000467841"/>
    </source>
</evidence>
<feature type="compositionally biased region" description="Basic and acidic residues" evidence="1">
    <location>
        <begin position="53"/>
        <end position="62"/>
    </location>
</feature>
<organism evidence="2 4">
    <name type="scientific">Microthlaspi erraticum</name>
    <dbReference type="NCBI Taxonomy" id="1685480"/>
    <lineage>
        <taxon>Eukaryota</taxon>
        <taxon>Viridiplantae</taxon>
        <taxon>Streptophyta</taxon>
        <taxon>Embryophyta</taxon>
        <taxon>Tracheophyta</taxon>
        <taxon>Spermatophyta</taxon>
        <taxon>Magnoliopsida</taxon>
        <taxon>eudicotyledons</taxon>
        <taxon>Gunneridae</taxon>
        <taxon>Pentapetalae</taxon>
        <taxon>rosids</taxon>
        <taxon>malvids</taxon>
        <taxon>Brassicales</taxon>
        <taxon>Brassicaceae</taxon>
        <taxon>Coluteocarpeae</taxon>
        <taxon>Microthlaspi</taxon>
    </lineage>
</organism>
<accession>A0A6D2KYH0</accession>
<feature type="region of interest" description="Disordered" evidence="1">
    <location>
        <begin position="1"/>
        <end position="118"/>
    </location>
</feature>
<dbReference type="EMBL" id="CACVBM020001561">
    <property type="protein sequence ID" value="CAA7054045.1"/>
    <property type="molecule type" value="Genomic_DNA"/>
</dbReference>
<gene>
    <name evidence="2" type="ORF">MERR_LOCUS41281</name>
    <name evidence="3" type="ORF">MERR_LOCUS44887</name>
</gene>
<keyword evidence="4" id="KW-1185">Reference proteome</keyword>
<dbReference type="Proteomes" id="UP000467841">
    <property type="component" value="Unassembled WGS sequence"/>
</dbReference>
<evidence type="ECO:0000256" key="1">
    <source>
        <dbReference type="SAM" id="MobiDB-lite"/>
    </source>
</evidence>
<reference evidence="2 4" key="1">
    <citation type="submission" date="2020-01" db="EMBL/GenBank/DDBJ databases">
        <authorList>
            <person name="Mishra B."/>
        </authorList>
    </citation>
    <scope>NUCLEOTIDE SEQUENCE [LARGE SCALE GENOMIC DNA]</scope>
</reference>
<feature type="compositionally biased region" description="Basic residues" evidence="1">
    <location>
        <begin position="63"/>
        <end position="75"/>
    </location>
</feature>
<name>A0A6D2KYH0_9BRAS</name>
<dbReference type="EMBL" id="CACVBM020001698">
    <property type="protein sequence ID" value="CAA7057651.1"/>
    <property type="molecule type" value="Genomic_DNA"/>
</dbReference>
<evidence type="ECO:0000313" key="3">
    <source>
        <dbReference type="EMBL" id="CAA7057651.1"/>
    </source>
</evidence>
<evidence type="ECO:0000313" key="2">
    <source>
        <dbReference type="EMBL" id="CAA7054045.1"/>
    </source>
</evidence>
<sequence>MADQIRAMQDKLSCVASASGGVQRTAVVPRPVDLSEDEPHHDTIGGRPPPPDQPRHSSFEPRQHRKKRHRDHHTARSSDAQADADLPFRRCSSVSRQTALTDHHTPPTRAPPDQYNTE</sequence>
<protein>
    <submittedName>
        <fullName evidence="2">Uncharacterized protein</fullName>
    </submittedName>
</protein>
<proteinExistence type="predicted"/>
<dbReference type="AlphaFoldDB" id="A0A6D2KYH0"/>